<name>A0A1I2FPF0_9ACTN</name>
<protein>
    <submittedName>
        <fullName evidence="2">Ubiquinone/menaquinone biosynthesis C-methylase UbiE</fullName>
    </submittedName>
</protein>
<reference evidence="2 3" key="1">
    <citation type="submission" date="2016-10" db="EMBL/GenBank/DDBJ databases">
        <authorList>
            <person name="de Groot N.N."/>
        </authorList>
    </citation>
    <scope>NUCLEOTIDE SEQUENCE [LARGE SCALE GENOMIC DNA]</scope>
    <source>
        <strain evidence="2 3">DSM 43019</strain>
    </source>
</reference>
<dbReference type="GO" id="GO:0008757">
    <property type="term" value="F:S-adenosylmethionine-dependent methyltransferase activity"/>
    <property type="evidence" value="ECO:0007669"/>
    <property type="project" value="InterPro"/>
</dbReference>
<sequence length="210" mass="22856">MGEERGNPVRGRFNAAVLRVLDGYAHRVLGGHKAPLFAGLPDRVVEIGPGTGANLRYYRPGTRLVAVEPNPYMHAPLRAAARRRGITVELLPSGAERIDLPDASVDVVVSTLVLCTVPDPAAVIGEVARILRPGGRLVLLEHVRATTAGYTLLQRLTAGPWRWLFEGCELCRDTEDTLRGAGFATVRVERYHARTVLFPINPQIAGEAVR</sequence>
<evidence type="ECO:0000259" key="1">
    <source>
        <dbReference type="Pfam" id="PF08241"/>
    </source>
</evidence>
<keyword evidence="2" id="KW-0830">Ubiquinone</keyword>
<dbReference type="RefSeq" id="WP_093614663.1">
    <property type="nucleotide sequence ID" value="NZ_BOMT01000038.1"/>
</dbReference>
<dbReference type="STRING" id="35752.SAMN05421541_105544"/>
<dbReference type="InterPro" id="IPR013216">
    <property type="entry name" value="Methyltransf_11"/>
</dbReference>
<accession>A0A1I2FPF0</accession>
<dbReference type="CDD" id="cd02440">
    <property type="entry name" value="AdoMet_MTases"/>
    <property type="match status" value="1"/>
</dbReference>
<dbReference type="PANTHER" id="PTHR45036:SF1">
    <property type="entry name" value="METHYLTRANSFERASE LIKE 7A"/>
    <property type="match status" value="1"/>
</dbReference>
<gene>
    <name evidence="2" type="ORF">SAMN05421541_105544</name>
</gene>
<feature type="domain" description="Methyltransferase type 11" evidence="1">
    <location>
        <begin position="45"/>
        <end position="139"/>
    </location>
</feature>
<dbReference type="Pfam" id="PF08241">
    <property type="entry name" value="Methyltransf_11"/>
    <property type="match status" value="1"/>
</dbReference>
<dbReference type="SUPFAM" id="SSF53335">
    <property type="entry name" value="S-adenosyl-L-methionine-dependent methyltransferases"/>
    <property type="match status" value="1"/>
</dbReference>
<keyword evidence="2" id="KW-0808">Transferase</keyword>
<evidence type="ECO:0000313" key="3">
    <source>
        <dbReference type="Proteomes" id="UP000199645"/>
    </source>
</evidence>
<keyword evidence="2" id="KW-0489">Methyltransferase</keyword>
<dbReference type="Gene3D" id="3.40.50.150">
    <property type="entry name" value="Vaccinia Virus protein VP39"/>
    <property type="match status" value="1"/>
</dbReference>
<keyword evidence="3" id="KW-1185">Reference proteome</keyword>
<dbReference type="PANTHER" id="PTHR45036">
    <property type="entry name" value="METHYLTRANSFERASE LIKE 7B"/>
    <property type="match status" value="1"/>
</dbReference>
<dbReference type="InterPro" id="IPR029063">
    <property type="entry name" value="SAM-dependent_MTases_sf"/>
</dbReference>
<dbReference type="EMBL" id="FONV01000005">
    <property type="protein sequence ID" value="SFF06719.1"/>
    <property type="molecule type" value="Genomic_DNA"/>
</dbReference>
<dbReference type="GO" id="GO:0032259">
    <property type="term" value="P:methylation"/>
    <property type="evidence" value="ECO:0007669"/>
    <property type="project" value="UniProtKB-KW"/>
</dbReference>
<organism evidence="2 3">
    <name type="scientific">Actinoplanes philippinensis</name>
    <dbReference type="NCBI Taxonomy" id="35752"/>
    <lineage>
        <taxon>Bacteria</taxon>
        <taxon>Bacillati</taxon>
        <taxon>Actinomycetota</taxon>
        <taxon>Actinomycetes</taxon>
        <taxon>Micromonosporales</taxon>
        <taxon>Micromonosporaceae</taxon>
        <taxon>Actinoplanes</taxon>
    </lineage>
</organism>
<proteinExistence type="predicted"/>
<dbReference type="Proteomes" id="UP000199645">
    <property type="component" value="Unassembled WGS sequence"/>
</dbReference>
<evidence type="ECO:0000313" key="2">
    <source>
        <dbReference type="EMBL" id="SFF06719.1"/>
    </source>
</evidence>
<dbReference type="AlphaFoldDB" id="A0A1I2FPF0"/>
<dbReference type="InterPro" id="IPR052356">
    <property type="entry name" value="Thiol_S-MT"/>
</dbReference>
<dbReference type="OrthoDB" id="65624at2"/>